<dbReference type="InterPro" id="IPR007053">
    <property type="entry name" value="LRAT_dom"/>
</dbReference>
<dbReference type="Gene3D" id="3.90.1720.10">
    <property type="entry name" value="endopeptidase domain like (from Nostoc punctiforme)"/>
    <property type="match status" value="1"/>
</dbReference>
<name>A0ABT1N7N7_9GAMM</name>
<evidence type="ECO:0000313" key="5">
    <source>
        <dbReference type="EMBL" id="MCQ1060769.1"/>
    </source>
</evidence>
<evidence type="ECO:0000256" key="2">
    <source>
        <dbReference type="ARBA" id="ARBA00022801"/>
    </source>
</evidence>
<evidence type="ECO:0000256" key="3">
    <source>
        <dbReference type="ARBA" id="ARBA00023098"/>
    </source>
</evidence>
<accession>A0ABT1N7N7</accession>
<dbReference type="Pfam" id="PF04970">
    <property type="entry name" value="LRAT"/>
    <property type="match status" value="1"/>
</dbReference>
<dbReference type="RefSeq" id="WP_255044859.1">
    <property type="nucleotide sequence ID" value="NZ_JANEYT010000087.1"/>
</dbReference>
<sequence length="210" mass="22400">MTMYKGDHLVSDRTGYDHHGIYMGDGKVIHYSGFGSSLDKGAIEVTSLEDFTNGNGCKVVEHFVESSYDADVRIDRALSRLGEEGYNLLWNNCESFVNWVFYDINVSNQVVKAGATAVYAYRTYTAYQLAQSGLIGGTSTFAAVSTTAVSAGFAAASTSFASKAVLVGAVANPVTAPATLAVATVVVVVVAKDVIEDAFDTVCDFFCGWF</sequence>
<dbReference type="PANTHER" id="PTHR13943">
    <property type="entry name" value="HRAS-LIKE SUPPRESSOR - RELATED"/>
    <property type="match status" value="1"/>
</dbReference>
<dbReference type="PANTHER" id="PTHR13943:SF77">
    <property type="entry name" value="LRAT DOMAIN-CONTAINING PROTEIN"/>
    <property type="match status" value="1"/>
</dbReference>
<proteinExistence type="predicted"/>
<evidence type="ECO:0000256" key="1">
    <source>
        <dbReference type="ARBA" id="ARBA00022679"/>
    </source>
</evidence>
<dbReference type="EMBL" id="JANEYT010000087">
    <property type="protein sequence ID" value="MCQ1060769.1"/>
    <property type="molecule type" value="Genomic_DNA"/>
</dbReference>
<gene>
    <name evidence="5" type="ORF">NHN17_22240</name>
</gene>
<reference evidence="5 6" key="1">
    <citation type="submission" date="2022-07" db="EMBL/GenBank/DDBJ databases">
        <title>Photobacterium pectinilyticum sp. nov., a marine bacterium isolated from surface seawater of Qingdao offshore.</title>
        <authorList>
            <person name="Wang X."/>
        </authorList>
    </citation>
    <scope>NUCLEOTIDE SEQUENCE [LARGE SCALE GENOMIC DNA]</scope>
    <source>
        <strain evidence="5 6">ZSDE20</strain>
    </source>
</reference>
<evidence type="ECO:0000259" key="4">
    <source>
        <dbReference type="PROSITE" id="PS51934"/>
    </source>
</evidence>
<keyword evidence="1" id="KW-0808">Transferase</keyword>
<keyword evidence="5" id="KW-0012">Acyltransferase</keyword>
<dbReference type="InterPro" id="IPR051496">
    <property type="entry name" value="H-rev107_PLA/AT"/>
</dbReference>
<comment type="caution">
    <text evidence="5">The sequence shown here is derived from an EMBL/GenBank/DDBJ whole genome shotgun (WGS) entry which is preliminary data.</text>
</comment>
<keyword evidence="2" id="KW-0378">Hydrolase</keyword>
<protein>
    <submittedName>
        <fullName evidence="5">Lecithin retinol acyltransferase family protein</fullName>
    </submittedName>
</protein>
<dbReference type="PROSITE" id="PS51934">
    <property type="entry name" value="LRAT"/>
    <property type="match status" value="1"/>
</dbReference>
<dbReference type="GO" id="GO:0016746">
    <property type="term" value="F:acyltransferase activity"/>
    <property type="evidence" value="ECO:0007669"/>
    <property type="project" value="UniProtKB-KW"/>
</dbReference>
<evidence type="ECO:0000313" key="6">
    <source>
        <dbReference type="Proteomes" id="UP001524460"/>
    </source>
</evidence>
<feature type="domain" description="LRAT" evidence="4">
    <location>
        <begin position="8"/>
        <end position="109"/>
    </location>
</feature>
<keyword evidence="3" id="KW-0443">Lipid metabolism</keyword>
<dbReference type="Proteomes" id="UP001524460">
    <property type="component" value="Unassembled WGS sequence"/>
</dbReference>
<keyword evidence="6" id="KW-1185">Reference proteome</keyword>
<organism evidence="5 6">
    <name type="scientific">Photobacterium pectinilyticum</name>
    <dbReference type="NCBI Taxonomy" id="2906793"/>
    <lineage>
        <taxon>Bacteria</taxon>
        <taxon>Pseudomonadati</taxon>
        <taxon>Pseudomonadota</taxon>
        <taxon>Gammaproteobacteria</taxon>
        <taxon>Vibrionales</taxon>
        <taxon>Vibrionaceae</taxon>
        <taxon>Photobacterium</taxon>
    </lineage>
</organism>